<evidence type="ECO:0000259" key="3">
    <source>
        <dbReference type="Pfam" id="PF25597"/>
    </source>
</evidence>
<feature type="domain" description="Retroviral polymerase SH3-like" evidence="3">
    <location>
        <begin position="415"/>
        <end position="452"/>
    </location>
</feature>
<dbReference type="Proteomes" id="UP001054252">
    <property type="component" value="Unassembled WGS sequence"/>
</dbReference>
<organism evidence="4 5">
    <name type="scientific">Rubroshorea leprosula</name>
    <dbReference type="NCBI Taxonomy" id="152421"/>
    <lineage>
        <taxon>Eukaryota</taxon>
        <taxon>Viridiplantae</taxon>
        <taxon>Streptophyta</taxon>
        <taxon>Embryophyta</taxon>
        <taxon>Tracheophyta</taxon>
        <taxon>Spermatophyta</taxon>
        <taxon>Magnoliopsida</taxon>
        <taxon>eudicotyledons</taxon>
        <taxon>Gunneridae</taxon>
        <taxon>Pentapetalae</taxon>
        <taxon>rosids</taxon>
        <taxon>malvids</taxon>
        <taxon>Malvales</taxon>
        <taxon>Dipterocarpaceae</taxon>
        <taxon>Rubroshorea</taxon>
    </lineage>
</organism>
<dbReference type="PANTHER" id="PTHR47481:SF21">
    <property type="entry name" value="BASIC-LEUCINE ZIPPER TRANSCRIPTION FACTOR Q-RELATED"/>
    <property type="match status" value="1"/>
</dbReference>
<dbReference type="SUPFAM" id="SSF56672">
    <property type="entry name" value="DNA/RNA polymerases"/>
    <property type="match status" value="1"/>
</dbReference>
<dbReference type="PANTHER" id="PTHR47481">
    <property type="match status" value="1"/>
</dbReference>
<evidence type="ECO:0000313" key="4">
    <source>
        <dbReference type="EMBL" id="GKV43245.1"/>
    </source>
</evidence>
<dbReference type="InterPro" id="IPR043502">
    <property type="entry name" value="DNA/RNA_pol_sf"/>
</dbReference>
<evidence type="ECO:0000256" key="1">
    <source>
        <dbReference type="SAM" id="MobiDB-lite"/>
    </source>
</evidence>
<keyword evidence="5" id="KW-1185">Reference proteome</keyword>
<feature type="domain" description="Reverse transcriptase Ty1/copia-type" evidence="2">
    <location>
        <begin position="533"/>
        <end position="762"/>
    </location>
</feature>
<evidence type="ECO:0008006" key="6">
    <source>
        <dbReference type="Google" id="ProtNLM"/>
    </source>
</evidence>
<dbReference type="Pfam" id="PF14223">
    <property type="entry name" value="Retrotran_gag_2"/>
    <property type="match status" value="1"/>
</dbReference>
<dbReference type="InterPro" id="IPR057670">
    <property type="entry name" value="SH3_retrovirus"/>
</dbReference>
<protein>
    <recommendedName>
        <fullName evidence="6">Retrovirus-related Pol polyprotein from transposon RE1</fullName>
    </recommendedName>
</protein>
<dbReference type="CDD" id="cd09272">
    <property type="entry name" value="RNase_HI_RT_Ty1"/>
    <property type="match status" value="1"/>
</dbReference>
<dbReference type="EMBL" id="BPVZ01000167">
    <property type="protein sequence ID" value="GKV43245.1"/>
    <property type="molecule type" value="Genomic_DNA"/>
</dbReference>
<gene>
    <name evidence="4" type="ORF">SLEP1_g50561</name>
</gene>
<comment type="caution">
    <text evidence="4">The sequence shown here is derived from an EMBL/GenBank/DDBJ whole genome shotgun (WGS) entry which is preliminary data.</text>
</comment>
<proteinExistence type="predicted"/>
<accession>A0AAV5M173</accession>
<dbReference type="AlphaFoldDB" id="A0AAV5M173"/>
<name>A0AAV5M173_9ROSI</name>
<dbReference type="InterPro" id="IPR013103">
    <property type="entry name" value="RVT_2"/>
</dbReference>
<sequence>MATPDESPNSAASKTSPNSAATVLNPGLTKNPLSFNSAAFPVKLTPTNYMSWRAQFTSLLAGYELDGCLDGRNPCPVATAPEYSLWARQDQLLRHALITSVSENITPYIAAAATAQQAWETLARLYANCSQSRVITLKERLQNMRRDGWSVANYLINLKTVADELGTIDRPLNDDDLTVYILNGLGPEFREIAASLRARDSSLSFDDLHDRLVAHEESLKREEACPEITPVTAHYAAVSFHSNTDSSSSLSAGNSHSSLGCHPLQGFCGNRNGCQLYGRAGHFARNCPSYRVQALGPMANLASSSPAFSEDCLLDSGANNHVTTDLANLALHSEYNGPDELHIGDGTSLQITHVGHSTLSTPQSSLPLRNDCYTNETLLQGPTVHGIYQIPRKFSSKPTALVGERTSLAIWHLRLGYSIDNLGYKCLDLSSRKLFFSRHVVFDESTFPHKSQSIIPILPSTFLHANESSSTSTSGLDLSNSPSSLASPIDAPHELVAQEVPLLVASPSSIPSPILCPAPLSEPTCVTQALKDPNWRRAMSEEFSALVHQDGSIERYKARLVAKGFHQRPGSDYFNTFSPVIKPTTIRTVLSIAISQQWVIRQLDINNAFLHGHLEEQLFMQQPAGFVDPRFPQHVCKLRKSIYGLKRAPRAWFNELKSFIISQGFSQSKSDSSLFILHKGSTWIYFLIYVDDIIITRSDSSTVQSLIQIMGARFSLKDLGPLNFFLGVEAIPTAAGLFLSQHRYITDLLQQYNMHEVKPVPTSLAASTSLHLGSGSPLFDGSIYRRLLGSLQYLALTRPDLCFAVNKLSQFMHQPTDAHCSTEAKYRALASVASELVWVRNLLSKLGVSGLGSPALFCDNIGATYLSLNPVPHSRMKHIAVDLHFVRDLVEKNVLHVSHISSHDQLADGLTKALSTARFSSLRSKIGVADGTSILRGRVKATASPVVTTFNSTLNQFRCFCDGGDFCPPQMPVVLASQFDTPSTPPIPDPILTPAMCFLP</sequence>
<evidence type="ECO:0000259" key="2">
    <source>
        <dbReference type="Pfam" id="PF07727"/>
    </source>
</evidence>
<feature type="region of interest" description="Disordered" evidence="1">
    <location>
        <begin position="1"/>
        <end position="20"/>
    </location>
</feature>
<dbReference type="Pfam" id="PF07727">
    <property type="entry name" value="RVT_2"/>
    <property type="match status" value="1"/>
</dbReference>
<reference evidence="4 5" key="1">
    <citation type="journal article" date="2021" name="Commun. Biol.">
        <title>The genome of Shorea leprosula (Dipterocarpaceae) highlights the ecological relevance of drought in aseasonal tropical rainforests.</title>
        <authorList>
            <person name="Ng K.K.S."/>
            <person name="Kobayashi M.J."/>
            <person name="Fawcett J.A."/>
            <person name="Hatakeyama M."/>
            <person name="Paape T."/>
            <person name="Ng C.H."/>
            <person name="Ang C.C."/>
            <person name="Tnah L.H."/>
            <person name="Lee C.T."/>
            <person name="Nishiyama T."/>
            <person name="Sese J."/>
            <person name="O'Brien M.J."/>
            <person name="Copetti D."/>
            <person name="Mohd Noor M.I."/>
            <person name="Ong R.C."/>
            <person name="Putra M."/>
            <person name="Sireger I.Z."/>
            <person name="Indrioko S."/>
            <person name="Kosugi Y."/>
            <person name="Izuno A."/>
            <person name="Isagi Y."/>
            <person name="Lee S.L."/>
            <person name="Shimizu K.K."/>
        </authorList>
    </citation>
    <scope>NUCLEOTIDE SEQUENCE [LARGE SCALE GENOMIC DNA]</scope>
    <source>
        <strain evidence="4">214</strain>
    </source>
</reference>
<dbReference type="Pfam" id="PF25597">
    <property type="entry name" value="SH3_retrovirus"/>
    <property type="match status" value="1"/>
</dbReference>
<evidence type="ECO:0000313" key="5">
    <source>
        <dbReference type="Proteomes" id="UP001054252"/>
    </source>
</evidence>